<evidence type="ECO:0008006" key="9">
    <source>
        <dbReference type="Google" id="ProtNLM"/>
    </source>
</evidence>
<dbReference type="OrthoDB" id="2985014at2759"/>
<evidence type="ECO:0000256" key="5">
    <source>
        <dbReference type="ARBA" id="ARBA00023136"/>
    </source>
</evidence>
<comment type="subcellular location">
    <subcellularLocation>
        <location evidence="1">Membrane</location>
        <topology evidence="1">Multi-pass membrane protein</topology>
    </subcellularLocation>
</comment>
<evidence type="ECO:0000256" key="3">
    <source>
        <dbReference type="ARBA" id="ARBA00022692"/>
    </source>
</evidence>
<keyword evidence="8" id="KW-1185">Reference proteome</keyword>
<evidence type="ECO:0000256" key="6">
    <source>
        <dbReference type="SAM" id="Phobius"/>
    </source>
</evidence>
<dbReference type="SUPFAM" id="SSF103473">
    <property type="entry name" value="MFS general substrate transporter"/>
    <property type="match status" value="1"/>
</dbReference>
<dbReference type="InParanoid" id="A0A0C3CUM7"/>
<dbReference type="Proteomes" id="UP000054321">
    <property type="component" value="Unassembled WGS sequence"/>
</dbReference>
<keyword evidence="4 6" id="KW-1133">Transmembrane helix</keyword>
<evidence type="ECO:0000256" key="2">
    <source>
        <dbReference type="ARBA" id="ARBA00022448"/>
    </source>
</evidence>
<gene>
    <name evidence="7" type="ORF">OIDMADRAFT_61577</name>
</gene>
<keyword evidence="5 6" id="KW-0472">Membrane</keyword>
<name>A0A0C3CUM7_OIDMZ</name>
<sequence>MFGLLSIASAWVNKHSQLAAVRFLLGVMEAGLMPGLGRTFGIRHPENTGFGPFPAGSWRTIFVLEGIITLLIGLVALILMPNRPETARFLTQEEKDVVTARLTSERIGMTTSIDKLNYKRLWRGAANPVTVATAITFLLESITVQGLSFLAPTIAKTISLGATAI</sequence>
<protein>
    <recommendedName>
        <fullName evidence="9">Major facilitator superfamily (MFS) profile domain-containing protein</fullName>
    </recommendedName>
</protein>
<keyword evidence="3 6" id="KW-0812">Transmembrane</keyword>
<evidence type="ECO:0000313" key="8">
    <source>
        <dbReference type="Proteomes" id="UP000054321"/>
    </source>
</evidence>
<feature type="transmembrane region" description="Helical" evidence="6">
    <location>
        <begin position="61"/>
        <end position="80"/>
    </location>
</feature>
<dbReference type="Gene3D" id="1.20.1250.20">
    <property type="entry name" value="MFS general substrate transporter like domains"/>
    <property type="match status" value="1"/>
</dbReference>
<reference evidence="8" key="2">
    <citation type="submission" date="2015-01" db="EMBL/GenBank/DDBJ databases">
        <title>Evolutionary Origins and Diversification of the Mycorrhizal Mutualists.</title>
        <authorList>
            <consortium name="DOE Joint Genome Institute"/>
            <consortium name="Mycorrhizal Genomics Consortium"/>
            <person name="Kohler A."/>
            <person name="Kuo A."/>
            <person name="Nagy L.G."/>
            <person name="Floudas D."/>
            <person name="Copeland A."/>
            <person name="Barry K.W."/>
            <person name="Cichocki N."/>
            <person name="Veneault-Fourrey C."/>
            <person name="LaButti K."/>
            <person name="Lindquist E.A."/>
            <person name="Lipzen A."/>
            <person name="Lundell T."/>
            <person name="Morin E."/>
            <person name="Murat C."/>
            <person name="Riley R."/>
            <person name="Ohm R."/>
            <person name="Sun H."/>
            <person name="Tunlid A."/>
            <person name="Henrissat B."/>
            <person name="Grigoriev I.V."/>
            <person name="Hibbett D.S."/>
            <person name="Martin F."/>
        </authorList>
    </citation>
    <scope>NUCLEOTIDE SEQUENCE [LARGE SCALE GENOMIC DNA]</scope>
    <source>
        <strain evidence="8">Zn</strain>
    </source>
</reference>
<dbReference type="AlphaFoldDB" id="A0A0C3CUM7"/>
<dbReference type="STRING" id="913774.A0A0C3CUM7"/>
<accession>A0A0C3CUM7</accession>
<dbReference type="EMBL" id="KN832895">
    <property type="protein sequence ID" value="KIM93427.1"/>
    <property type="molecule type" value="Genomic_DNA"/>
</dbReference>
<evidence type="ECO:0000256" key="4">
    <source>
        <dbReference type="ARBA" id="ARBA00022989"/>
    </source>
</evidence>
<dbReference type="InterPro" id="IPR036259">
    <property type="entry name" value="MFS_trans_sf"/>
</dbReference>
<organism evidence="7 8">
    <name type="scientific">Oidiodendron maius (strain Zn)</name>
    <dbReference type="NCBI Taxonomy" id="913774"/>
    <lineage>
        <taxon>Eukaryota</taxon>
        <taxon>Fungi</taxon>
        <taxon>Dikarya</taxon>
        <taxon>Ascomycota</taxon>
        <taxon>Pezizomycotina</taxon>
        <taxon>Leotiomycetes</taxon>
        <taxon>Leotiomycetes incertae sedis</taxon>
        <taxon>Myxotrichaceae</taxon>
        <taxon>Oidiodendron</taxon>
    </lineage>
</organism>
<proteinExistence type="predicted"/>
<dbReference type="PANTHER" id="PTHR43791">
    <property type="entry name" value="PERMEASE-RELATED"/>
    <property type="match status" value="1"/>
</dbReference>
<keyword evidence="2" id="KW-0813">Transport</keyword>
<dbReference type="HOGENOM" id="CLU_1611293_0_0_1"/>
<dbReference type="GO" id="GO:0016020">
    <property type="term" value="C:membrane"/>
    <property type="evidence" value="ECO:0007669"/>
    <property type="project" value="UniProtKB-SubCell"/>
</dbReference>
<dbReference type="PANTHER" id="PTHR43791:SF48">
    <property type="entry name" value="TRANSPORTER, PUTATIVE (AFU_ORTHOLOGUE AFUA_4G01000)-RELATED"/>
    <property type="match status" value="1"/>
</dbReference>
<evidence type="ECO:0000313" key="7">
    <source>
        <dbReference type="EMBL" id="KIM93427.1"/>
    </source>
</evidence>
<evidence type="ECO:0000256" key="1">
    <source>
        <dbReference type="ARBA" id="ARBA00004141"/>
    </source>
</evidence>
<dbReference type="GO" id="GO:0022857">
    <property type="term" value="F:transmembrane transporter activity"/>
    <property type="evidence" value="ECO:0007669"/>
    <property type="project" value="TreeGrafter"/>
</dbReference>
<reference evidence="7 8" key="1">
    <citation type="submission" date="2014-04" db="EMBL/GenBank/DDBJ databases">
        <authorList>
            <consortium name="DOE Joint Genome Institute"/>
            <person name="Kuo A."/>
            <person name="Martino E."/>
            <person name="Perotto S."/>
            <person name="Kohler A."/>
            <person name="Nagy L.G."/>
            <person name="Floudas D."/>
            <person name="Copeland A."/>
            <person name="Barry K.W."/>
            <person name="Cichocki N."/>
            <person name="Veneault-Fourrey C."/>
            <person name="LaButti K."/>
            <person name="Lindquist E.A."/>
            <person name="Lipzen A."/>
            <person name="Lundell T."/>
            <person name="Morin E."/>
            <person name="Murat C."/>
            <person name="Sun H."/>
            <person name="Tunlid A."/>
            <person name="Henrissat B."/>
            <person name="Grigoriev I.V."/>
            <person name="Hibbett D.S."/>
            <person name="Martin F."/>
            <person name="Nordberg H.P."/>
            <person name="Cantor M.N."/>
            <person name="Hua S.X."/>
        </authorList>
    </citation>
    <scope>NUCLEOTIDE SEQUENCE [LARGE SCALE GENOMIC DNA]</scope>
    <source>
        <strain evidence="7 8">Zn</strain>
    </source>
</reference>